<dbReference type="EMBL" id="CAADJD010000001">
    <property type="protein sequence ID" value="VFS55054.1"/>
    <property type="molecule type" value="Genomic_DNA"/>
</dbReference>
<dbReference type="Proteomes" id="UP000401081">
    <property type="component" value="Unassembled WGS sequence"/>
</dbReference>
<protein>
    <submittedName>
        <fullName evidence="1">Uncharacterized protein</fullName>
    </submittedName>
</protein>
<dbReference type="AlphaFoldDB" id="A0A485A2R9"/>
<sequence>MGGHAGQWQIHVGRSSRDLPLHAEVYVDCPVRYVPLRDDNSLQQLIQQPEAFARVVAMIAQKSPLAPEQIREKLIRLAPDMFCGLFIALTEFLALDIEKDELNAVLSGRQ</sequence>
<accession>A0A485A2R9</accession>
<gene>
    <name evidence="1" type="ORF">NCTC12993_00156</name>
</gene>
<organism evidence="1 2">
    <name type="scientific">Kluyvera cryocrescens</name>
    <name type="common">Kluyvera citrophila</name>
    <dbReference type="NCBI Taxonomy" id="580"/>
    <lineage>
        <taxon>Bacteria</taxon>
        <taxon>Pseudomonadati</taxon>
        <taxon>Pseudomonadota</taxon>
        <taxon>Gammaproteobacteria</taxon>
        <taxon>Enterobacterales</taxon>
        <taxon>Enterobacteriaceae</taxon>
        <taxon>Kluyvera</taxon>
    </lineage>
</organism>
<name>A0A485A2R9_KLUCR</name>
<proteinExistence type="predicted"/>
<evidence type="ECO:0000313" key="1">
    <source>
        <dbReference type="EMBL" id="VFS55054.1"/>
    </source>
</evidence>
<evidence type="ECO:0000313" key="2">
    <source>
        <dbReference type="Proteomes" id="UP000401081"/>
    </source>
</evidence>
<keyword evidence="2" id="KW-1185">Reference proteome</keyword>
<reference evidence="1 2" key="1">
    <citation type="submission" date="2019-03" db="EMBL/GenBank/DDBJ databases">
        <authorList>
            <consortium name="Pathogen Informatics"/>
        </authorList>
    </citation>
    <scope>NUCLEOTIDE SEQUENCE [LARGE SCALE GENOMIC DNA]</scope>
    <source>
        <strain evidence="1 2">NCTC12993</strain>
    </source>
</reference>